<dbReference type="InterPro" id="IPR037120">
    <property type="entry name" value="Haem_peroxidase_sf_animal"/>
</dbReference>
<proteinExistence type="predicted"/>
<dbReference type="KEGG" id="dvv:114329096"/>
<protein>
    <submittedName>
        <fullName evidence="4 5">Peroxidase-like</fullName>
    </submittedName>
</protein>
<dbReference type="GO" id="GO:0020037">
    <property type="term" value="F:heme binding"/>
    <property type="evidence" value="ECO:0007669"/>
    <property type="project" value="InterPro"/>
</dbReference>
<dbReference type="PANTHER" id="PTHR11475">
    <property type="entry name" value="OXIDASE/PEROXIDASE"/>
    <property type="match status" value="1"/>
</dbReference>
<dbReference type="CDD" id="cd09823">
    <property type="entry name" value="peroxinectin_like"/>
    <property type="match status" value="1"/>
</dbReference>
<organism evidence="5">
    <name type="scientific">Diabrotica virgifera virgifera</name>
    <name type="common">western corn rootworm</name>
    <dbReference type="NCBI Taxonomy" id="50390"/>
    <lineage>
        <taxon>Eukaryota</taxon>
        <taxon>Metazoa</taxon>
        <taxon>Ecdysozoa</taxon>
        <taxon>Arthropoda</taxon>
        <taxon>Hexapoda</taxon>
        <taxon>Insecta</taxon>
        <taxon>Pterygota</taxon>
        <taxon>Neoptera</taxon>
        <taxon>Endopterygota</taxon>
        <taxon>Coleoptera</taxon>
        <taxon>Polyphaga</taxon>
        <taxon>Cucujiformia</taxon>
        <taxon>Chrysomeloidea</taxon>
        <taxon>Chrysomelidae</taxon>
        <taxon>Galerucinae</taxon>
        <taxon>Diabroticina</taxon>
        <taxon>Diabroticites</taxon>
        <taxon>Diabrotica</taxon>
    </lineage>
</organism>
<keyword evidence="2" id="KW-0408">Iron</keyword>
<dbReference type="RefSeq" id="XP_028133910.1">
    <property type="nucleotide sequence ID" value="XM_028278109.1"/>
</dbReference>
<dbReference type="PROSITE" id="PS50292">
    <property type="entry name" value="PEROXIDASE_3"/>
    <property type="match status" value="1"/>
</dbReference>
<dbReference type="PRINTS" id="PR00457">
    <property type="entry name" value="ANPEROXIDASE"/>
</dbReference>
<reference evidence="4 5" key="1">
    <citation type="submission" date="2025-04" db="UniProtKB">
        <authorList>
            <consortium name="RefSeq"/>
        </authorList>
    </citation>
    <scope>IDENTIFICATION</scope>
    <source>
        <tissue evidence="4 5">Whole insect</tissue>
    </source>
</reference>
<dbReference type="SUPFAM" id="SSF48113">
    <property type="entry name" value="Heme-dependent peroxidases"/>
    <property type="match status" value="1"/>
</dbReference>
<dbReference type="InterPro" id="IPR010255">
    <property type="entry name" value="Haem_peroxidase_sf"/>
</dbReference>
<evidence type="ECO:0000256" key="3">
    <source>
        <dbReference type="SAM" id="SignalP"/>
    </source>
</evidence>
<dbReference type="Gene3D" id="1.10.640.10">
    <property type="entry name" value="Haem peroxidase domain superfamily, animal type"/>
    <property type="match status" value="1"/>
</dbReference>
<sequence>MEKRLWLLLVNVLFVATAQDGFFKNSIYEDLFGFVKYPVLAGNGIGISSSFSKISNGKAPPREEIIQPGCGTAPDHCPNTIYRSYDGSCNNLKNPTWGIPNTPYNRLLPAKYADGIQEPLLSKSGRQLPLARSVSLLLYPDVPIEDPIFTLNAMQYGQIITHDLSMTAGSTQTQHYKTRCCSEDGQLLELANVPEHCFPMILPDNDPAHSNDNVKCMSFDRTITDRDRRCVKGNSPAEQLTSVNHFIDLSLVYGNDDETNHQLREFKGGRLRFDARNGHQWPPRATNASGTCRLSKPKDACYFAGDTRINQNPQLALLHVILLREHNRIADILSGLNPHWDDEKLFQEARKICVAEHQYITYYEWLPYFVGVDRALESRLIWKADGFVDDYDEHVNPTVLNEHSTAALRNFHTLIAGKIDLVTENGYHQQSLRFTDVLRRPQVIETKNLFDDLIRGLTTQPQSASDQFHDSEVTQFMFREDNEKFGVDLRAIDVQRNRDHGLASYNDYRELWKRPRAQKFEDLLDSMTLENVMALSQLYEHPDDIDLIVAGSIEKNVKGALVGPTFLGIIIEQFYRTRVGDRFFFENSGPLGFKLDQLQEIRKASVSKLLCDNGHHVLNIQPRGFEKISQGNPLVSCESLPTLDLSKWKEHPNIQLFGDLPLKQGTYVFA</sequence>
<dbReference type="GO" id="GO:0046872">
    <property type="term" value="F:metal ion binding"/>
    <property type="evidence" value="ECO:0007669"/>
    <property type="project" value="UniProtKB-KW"/>
</dbReference>
<keyword evidence="2" id="KW-0479">Metal-binding</keyword>
<feature type="chain" id="PRO_5044650925" evidence="3">
    <location>
        <begin position="19"/>
        <end position="670"/>
    </location>
</feature>
<dbReference type="AlphaFoldDB" id="A0A6P7FDY3"/>
<accession>A0A6P7FDY3</accession>
<keyword evidence="1" id="KW-0575">Peroxidase</keyword>
<dbReference type="RefSeq" id="XP_028133911.1">
    <property type="nucleotide sequence ID" value="XM_028278110.1"/>
</dbReference>
<evidence type="ECO:0000313" key="4">
    <source>
        <dbReference type="RefSeq" id="XP_028133910.1"/>
    </source>
</evidence>
<keyword evidence="3" id="KW-0732">Signal</keyword>
<keyword evidence="1" id="KW-0560">Oxidoreductase</keyword>
<dbReference type="GO" id="GO:0004601">
    <property type="term" value="F:peroxidase activity"/>
    <property type="evidence" value="ECO:0007669"/>
    <property type="project" value="UniProtKB-KW"/>
</dbReference>
<evidence type="ECO:0000256" key="2">
    <source>
        <dbReference type="PIRSR" id="PIRSR619791-2"/>
    </source>
</evidence>
<dbReference type="Pfam" id="PF03098">
    <property type="entry name" value="An_peroxidase"/>
    <property type="match status" value="1"/>
</dbReference>
<evidence type="ECO:0000313" key="5">
    <source>
        <dbReference type="RefSeq" id="XP_028133911.1"/>
    </source>
</evidence>
<dbReference type="GO" id="GO:0006979">
    <property type="term" value="P:response to oxidative stress"/>
    <property type="evidence" value="ECO:0007669"/>
    <property type="project" value="InterPro"/>
</dbReference>
<dbReference type="InterPro" id="IPR019791">
    <property type="entry name" value="Haem_peroxidase_animal"/>
</dbReference>
<keyword evidence="2" id="KW-0349">Heme</keyword>
<feature type="signal peptide" evidence="3">
    <location>
        <begin position="1"/>
        <end position="18"/>
    </location>
</feature>
<name>A0A6P7FDY3_DIAVI</name>
<evidence type="ECO:0000256" key="1">
    <source>
        <dbReference type="ARBA" id="ARBA00022559"/>
    </source>
</evidence>
<dbReference type="OrthoDB" id="823504at2759"/>
<dbReference type="FunFam" id="1.10.640.10:FF:000009">
    <property type="entry name" value="Peroxidase, isoform B"/>
    <property type="match status" value="1"/>
</dbReference>
<feature type="binding site" description="axial binding residue" evidence="2">
    <location>
        <position position="412"/>
    </location>
    <ligand>
        <name>heme b</name>
        <dbReference type="ChEBI" id="CHEBI:60344"/>
    </ligand>
    <ligandPart>
        <name>Fe</name>
        <dbReference type="ChEBI" id="CHEBI:18248"/>
    </ligandPart>
</feature>
<gene>
    <name evidence="4 5" type="primary">LOC114329096</name>
</gene>
<dbReference type="PANTHER" id="PTHR11475:SF86">
    <property type="entry name" value="PEROXIDASE"/>
    <property type="match status" value="1"/>
</dbReference>